<evidence type="ECO:0000256" key="1">
    <source>
        <dbReference type="SAM" id="MobiDB-lite"/>
    </source>
</evidence>
<feature type="compositionally biased region" description="Polar residues" evidence="1">
    <location>
        <begin position="58"/>
        <end position="74"/>
    </location>
</feature>
<gene>
    <name evidence="2" type="ORF">UFOPK2158_00586</name>
</gene>
<feature type="region of interest" description="Disordered" evidence="1">
    <location>
        <begin position="55"/>
        <end position="74"/>
    </location>
</feature>
<organism evidence="2">
    <name type="scientific">freshwater metagenome</name>
    <dbReference type="NCBI Taxonomy" id="449393"/>
    <lineage>
        <taxon>unclassified sequences</taxon>
        <taxon>metagenomes</taxon>
        <taxon>ecological metagenomes</taxon>
    </lineage>
</organism>
<feature type="region of interest" description="Disordered" evidence="1">
    <location>
        <begin position="1"/>
        <end position="27"/>
    </location>
</feature>
<dbReference type="AlphaFoldDB" id="A0A6J6JWU6"/>
<dbReference type="EMBL" id="CAEZVY010000048">
    <property type="protein sequence ID" value="CAB4640928.1"/>
    <property type="molecule type" value="Genomic_DNA"/>
</dbReference>
<protein>
    <submittedName>
        <fullName evidence="2">Unannotated protein</fullName>
    </submittedName>
</protein>
<sequence>MSRPMSRSPKPKAQTVAARDPDMSSANTRSVELIVRLSWPESSSDSTVTGRLCDSAGSKGSSAFVSNSAVLVPT</sequence>
<reference evidence="2" key="1">
    <citation type="submission" date="2020-05" db="EMBL/GenBank/DDBJ databases">
        <authorList>
            <person name="Chiriac C."/>
            <person name="Salcher M."/>
            <person name="Ghai R."/>
            <person name="Kavagutti S V."/>
        </authorList>
    </citation>
    <scope>NUCLEOTIDE SEQUENCE</scope>
</reference>
<proteinExistence type="predicted"/>
<evidence type="ECO:0000313" key="2">
    <source>
        <dbReference type="EMBL" id="CAB4640928.1"/>
    </source>
</evidence>
<accession>A0A6J6JWU6</accession>
<name>A0A6J6JWU6_9ZZZZ</name>